<dbReference type="InterPro" id="IPR000801">
    <property type="entry name" value="Esterase-like"/>
</dbReference>
<protein>
    <recommendedName>
        <fullName evidence="3">Alpha/beta hydrolase</fullName>
    </recommendedName>
</protein>
<gene>
    <name evidence="1" type="ORF">BA177_09320</name>
</gene>
<name>A0A193LFY4_9GAMM</name>
<dbReference type="ESTHER" id="9gamm-a0a193lfy4">
    <property type="family name" value="PolyAspartate-hydrolase"/>
</dbReference>
<dbReference type="Pfam" id="PF00756">
    <property type="entry name" value="Esterase"/>
    <property type="match status" value="1"/>
</dbReference>
<reference evidence="1 2" key="1">
    <citation type="submission" date="2016-06" db="EMBL/GenBank/DDBJ databases">
        <title>Complete genome sequence of a deep-branching marine Gamma Proteobacterium Woeseia oceani type strain XK5.</title>
        <authorList>
            <person name="Mu D."/>
            <person name="Du Z."/>
        </authorList>
    </citation>
    <scope>NUCLEOTIDE SEQUENCE [LARGE SCALE GENOMIC DNA]</scope>
    <source>
        <strain evidence="1 2">XK5</strain>
    </source>
</reference>
<evidence type="ECO:0008006" key="3">
    <source>
        <dbReference type="Google" id="ProtNLM"/>
    </source>
</evidence>
<dbReference type="EMBL" id="CP016268">
    <property type="protein sequence ID" value="ANO51371.1"/>
    <property type="molecule type" value="Genomic_DNA"/>
</dbReference>
<dbReference type="RefSeq" id="WP_068615646.1">
    <property type="nucleotide sequence ID" value="NZ_CP016268.1"/>
</dbReference>
<dbReference type="Gene3D" id="3.40.50.1820">
    <property type="entry name" value="alpha/beta hydrolase"/>
    <property type="match status" value="1"/>
</dbReference>
<keyword evidence="2" id="KW-1185">Reference proteome</keyword>
<dbReference type="Proteomes" id="UP000092695">
    <property type="component" value="Chromosome"/>
</dbReference>
<evidence type="ECO:0000313" key="1">
    <source>
        <dbReference type="EMBL" id="ANO51371.1"/>
    </source>
</evidence>
<dbReference type="SUPFAM" id="SSF53474">
    <property type="entry name" value="alpha/beta-Hydrolases"/>
    <property type="match status" value="1"/>
</dbReference>
<organism evidence="1 2">
    <name type="scientific">Woeseia oceani</name>
    <dbReference type="NCBI Taxonomy" id="1548547"/>
    <lineage>
        <taxon>Bacteria</taxon>
        <taxon>Pseudomonadati</taxon>
        <taxon>Pseudomonadota</taxon>
        <taxon>Gammaproteobacteria</taxon>
        <taxon>Woeseiales</taxon>
        <taxon>Woeseiaceae</taxon>
        <taxon>Woeseia</taxon>
    </lineage>
</organism>
<sequence length="295" mass="32512">MLIKKMGVPDRIALVLFVLLASFAQADELRTLPVGSSQFTFSDWAGPDLEVRVYTPEKVKDSTPIVIVMHGASRTVDNYFTHWQLQGQTHGFVVVVPEFNAVDFSGSWRYNLGHVFDQDTGRLRPESQWTFSAIEPLFDQITAALGTDQAAYTLYGHSAGAQFVHRFLYYKPGARVARAIAANAGWYTLPDFDVAYPYGLDGAHIEGSVIREALGKDVILLLGDADIDTEQANLRKSPEAQQQGPHRYARGATMYDVAKSTAERFGVKFNWRKVDVPGAAHSNAQMTPAAAGLVD</sequence>
<dbReference type="KEGG" id="woc:BA177_09320"/>
<accession>A0A193LFY4</accession>
<dbReference type="OrthoDB" id="1094867at2"/>
<dbReference type="AlphaFoldDB" id="A0A193LFY4"/>
<dbReference type="InterPro" id="IPR029058">
    <property type="entry name" value="AB_hydrolase_fold"/>
</dbReference>
<proteinExistence type="predicted"/>
<evidence type="ECO:0000313" key="2">
    <source>
        <dbReference type="Proteomes" id="UP000092695"/>
    </source>
</evidence>